<dbReference type="GO" id="GO:0008757">
    <property type="term" value="F:S-adenosylmethionine-dependent methyltransferase activity"/>
    <property type="evidence" value="ECO:0007669"/>
    <property type="project" value="InterPro"/>
</dbReference>
<organism evidence="4 5">
    <name type="scientific">Purpureocillium lavendulum</name>
    <dbReference type="NCBI Taxonomy" id="1247861"/>
    <lineage>
        <taxon>Eukaryota</taxon>
        <taxon>Fungi</taxon>
        <taxon>Dikarya</taxon>
        <taxon>Ascomycota</taxon>
        <taxon>Pezizomycotina</taxon>
        <taxon>Sordariomycetes</taxon>
        <taxon>Hypocreomycetidae</taxon>
        <taxon>Hypocreales</taxon>
        <taxon>Ophiocordycipitaceae</taxon>
        <taxon>Purpureocillium</taxon>
    </lineage>
</organism>
<evidence type="ECO:0000259" key="3">
    <source>
        <dbReference type="Pfam" id="PF08241"/>
    </source>
</evidence>
<sequence length="990" mass="109227">MADSLRLQQIRYPPQESSLGRRLKRPLNPIIEEDSDDGQARRAAASQQGRRPDTSHLKIEAWLSPMSDHFPTPRGVNYLSAPVLPSSPSTVSGDGSSPTTSSNPWNRASVATDNTEFEDLYDVSEEEEDDLPRGLRRSTSLRGRKTQGVPAPSAKQPARLVIPTDRRDADDVWSAVDELKKITSPVPLTPATQLPMSPAQMDFMGQQQALDVPTISAPPSLDGSLSSEQLAAMSAPPTPVIGDEENTTDSAWAGVHLQPGALATLHALSSTSEEDIHEQPAQVIEVPHALPQAATEMRQQPLRLITSLRPQATHGSILSPNPHRQSLAELTRLEIPSPGGFFSGLSPRTRTTWHTQAKTPEDLPPPTSTTAEQFYRCPWNDISVPPVPPVPKRPDSAEGFYRSFDASSSSAPVEQVVEVRDDDISDGIPTARPVIQHQDSNSSGETVKPPASPEVEDAPAEIVTDYDANYARKQQKEALSHFDRTELWLLAQRAYLKGVNEPQDEAALKTIEEAPDEEEEEGASKVAKAQPEDGVAPKKKVVRFSNVIPTTAQPKRLPSKLLRQESAYYRAFQDYIVRTQVGDVFVHQLARFEALQAQRVALRETHRNQLLGKYQLSVVPQSAKKRLSANVARGDHILTDDPEKLRREKEFEAANQMAMPTWHVAAIKFLNGGRLISAPVTNKLARLSFLPSAKDGTTRERARVLDLGGQSTCDWAWHCALQYPNTKIYSVTTKTIRQLSNSNIRGPPNHRQVAVERLTRLPFASNQFDLISARELHSILKFVGENGEDEWENCLRECMRVLKPGGYLEFSILDSDMMNAGPLGLAKSVEFGFALKTLGYDPSPSKLWLGRLARAGFDDIRRIWMCLPVGAKRRMYVPPMSIIGQEVKVHQLDAMVMGSSDNIASVCSIVGGWSWERWLLRCEMEKVAGEMRLADTVTTGAAMKEAGKCLDGVHAIMEEGRECKAGFRMLNGYARKPKAGTETISIALAM</sequence>
<dbReference type="SUPFAM" id="SSF53335">
    <property type="entry name" value="S-adenosyl-L-methionine-dependent methyltransferases"/>
    <property type="match status" value="1"/>
</dbReference>
<dbReference type="Proteomes" id="UP001163105">
    <property type="component" value="Unassembled WGS sequence"/>
</dbReference>
<evidence type="ECO:0000256" key="1">
    <source>
        <dbReference type="ARBA" id="ARBA00038158"/>
    </source>
</evidence>
<feature type="region of interest" description="Disordered" evidence="2">
    <location>
        <begin position="513"/>
        <end position="535"/>
    </location>
</feature>
<gene>
    <name evidence="4" type="ORF">O9K51_00549</name>
</gene>
<keyword evidence="5" id="KW-1185">Reference proteome</keyword>
<proteinExistence type="inferred from homology"/>
<dbReference type="Pfam" id="PF08241">
    <property type="entry name" value="Methyltransf_11"/>
    <property type="match status" value="1"/>
</dbReference>
<accession>A0AB34G4E1</accession>
<dbReference type="InterPro" id="IPR013216">
    <property type="entry name" value="Methyltransf_11"/>
</dbReference>
<feature type="compositionally biased region" description="Low complexity" evidence="2">
    <location>
        <begin position="86"/>
        <end position="102"/>
    </location>
</feature>
<feature type="compositionally biased region" description="Acidic residues" evidence="2">
    <location>
        <begin position="115"/>
        <end position="130"/>
    </location>
</feature>
<evidence type="ECO:0000256" key="2">
    <source>
        <dbReference type="SAM" id="MobiDB-lite"/>
    </source>
</evidence>
<feature type="region of interest" description="Disordered" evidence="2">
    <location>
        <begin position="1"/>
        <end position="56"/>
    </location>
</feature>
<feature type="compositionally biased region" description="Polar residues" evidence="2">
    <location>
        <begin position="103"/>
        <end position="114"/>
    </location>
</feature>
<dbReference type="PANTHER" id="PTHR43591:SF92">
    <property type="entry name" value="METHYLTRANSFERASE TYPE 11 DOMAIN-CONTAINING PROTEIN"/>
    <property type="match status" value="1"/>
</dbReference>
<dbReference type="PANTHER" id="PTHR43591">
    <property type="entry name" value="METHYLTRANSFERASE"/>
    <property type="match status" value="1"/>
</dbReference>
<dbReference type="Gene3D" id="3.40.50.150">
    <property type="entry name" value="Vaccinia Virus protein VP39"/>
    <property type="match status" value="1"/>
</dbReference>
<feature type="region of interest" description="Disordered" evidence="2">
    <location>
        <begin position="424"/>
        <end position="459"/>
    </location>
</feature>
<feature type="region of interest" description="Disordered" evidence="2">
    <location>
        <begin position="86"/>
        <end position="155"/>
    </location>
</feature>
<name>A0AB34G4E1_9HYPO</name>
<dbReference type="AlphaFoldDB" id="A0AB34G4E1"/>
<evidence type="ECO:0000313" key="4">
    <source>
        <dbReference type="EMBL" id="KAJ6445786.1"/>
    </source>
</evidence>
<comment type="similarity">
    <text evidence="1">Belongs to the methyltransferase superfamily. LaeA methyltransferase family.</text>
</comment>
<dbReference type="EMBL" id="JAQHRD010000001">
    <property type="protein sequence ID" value="KAJ6445786.1"/>
    <property type="molecule type" value="Genomic_DNA"/>
</dbReference>
<feature type="domain" description="Methyltransferase type 11" evidence="3">
    <location>
        <begin position="740"/>
        <end position="808"/>
    </location>
</feature>
<dbReference type="InterPro" id="IPR029063">
    <property type="entry name" value="SAM-dependent_MTases_sf"/>
</dbReference>
<protein>
    <submittedName>
        <fullName evidence="4">RWD domain-containing protein</fullName>
    </submittedName>
</protein>
<reference evidence="4" key="1">
    <citation type="submission" date="2023-01" db="EMBL/GenBank/DDBJ databases">
        <title>The growth and conidiation of Purpureocillium lavendulum are regulated by nitrogen source and histone H3K14 acetylation.</title>
        <authorList>
            <person name="Tang P."/>
            <person name="Han J."/>
            <person name="Zhang C."/>
            <person name="Tang P."/>
            <person name="Qi F."/>
            <person name="Zhang K."/>
            <person name="Liang L."/>
        </authorList>
    </citation>
    <scope>NUCLEOTIDE SEQUENCE</scope>
    <source>
        <strain evidence="4">YMF1.00683</strain>
    </source>
</reference>
<evidence type="ECO:0000313" key="5">
    <source>
        <dbReference type="Proteomes" id="UP001163105"/>
    </source>
</evidence>
<dbReference type="CDD" id="cd02440">
    <property type="entry name" value="AdoMet_MTases"/>
    <property type="match status" value="1"/>
</dbReference>
<comment type="caution">
    <text evidence="4">The sequence shown here is derived from an EMBL/GenBank/DDBJ whole genome shotgun (WGS) entry which is preliminary data.</text>
</comment>